<dbReference type="InterPro" id="IPR023214">
    <property type="entry name" value="HAD_sf"/>
</dbReference>
<proteinExistence type="predicted"/>
<accession>A0A840MVM7</accession>
<dbReference type="AlphaFoldDB" id="A0A840MVM7"/>
<dbReference type="PANTHER" id="PTHR42861">
    <property type="entry name" value="CALCIUM-TRANSPORTING ATPASE"/>
    <property type="match status" value="1"/>
</dbReference>
<dbReference type="Gene3D" id="3.40.1110.10">
    <property type="entry name" value="Calcium-transporting ATPase, cytoplasmic domain N"/>
    <property type="match status" value="1"/>
</dbReference>
<gene>
    <name evidence="1" type="ORF">HNQ36_001759</name>
</gene>
<protein>
    <submittedName>
        <fullName evidence="1">Ca2+-transporting ATPase</fullName>
    </submittedName>
</protein>
<comment type="caution">
    <text evidence="1">The sequence shown here is derived from an EMBL/GenBank/DDBJ whole genome shotgun (WGS) entry which is preliminary data.</text>
</comment>
<dbReference type="Proteomes" id="UP000521227">
    <property type="component" value="Unassembled WGS sequence"/>
</dbReference>
<name>A0A840MVM7_9BRAD</name>
<dbReference type="InterPro" id="IPR023299">
    <property type="entry name" value="ATPase_P-typ_cyto_dom_N"/>
</dbReference>
<evidence type="ECO:0000313" key="1">
    <source>
        <dbReference type="EMBL" id="MBB5051805.1"/>
    </source>
</evidence>
<dbReference type="GO" id="GO:0000166">
    <property type="term" value="F:nucleotide binding"/>
    <property type="evidence" value="ECO:0007669"/>
    <property type="project" value="InterPro"/>
</dbReference>
<dbReference type="SUPFAM" id="SSF81660">
    <property type="entry name" value="Metal cation-transporting ATPase, ATP-binding domain N"/>
    <property type="match status" value="1"/>
</dbReference>
<dbReference type="Pfam" id="PF13246">
    <property type="entry name" value="Cation_ATPase"/>
    <property type="match status" value="1"/>
</dbReference>
<dbReference type="RefSeq" id="WP_184083871.1">
    <property type="nucleotide sequence ID" value="NZ_JACHIJ010000002.1"/>
</dbReference>
<organism evidence="1 2">
    <name type="scientific">Afipia massiliensis</name>
    <dbReference type="NCBI Taxonomy" id="211460"/>
    <lineage>
        <taxon>Bacteria</taxon>
        <taxon>Pseudomonadati</taxon>
        <taxon>Pseudomonadota</taxon>
        <taxon>Alphaproteobacteria</taxon>
        <taxon>Hyphomicrobiales</taxon>
        <taxon>Nitrobacteraceae</taxon>
        <taxon>Afipia</taxon>
    </lineage>
</organism>
<reference evidence="1 2" key="1">
    <citation type="submission" date="2020-08" db="EMBL/GenBank/DDBJ databases">
        <title>Genomic Encyclopedia of Type Strains, Phase IV (KMG-IV): sequencing the most valuable type-strain genomes for metagenomic binning, comparative biology and taxonomic classification.</title>
        <authorList>
            <person name="Goeker M."/>
        </authorList>
    </citation>
    <scope>NUCLEOTIDE SEQUENCE [LARGE SCALE GENOMIC DNA]</scope>
    <source>
        <strain evidence="1 2">DSM 17498</strain>
    </source>
</reference>
<dbReference type="EMBL" id="JACHIJ010000002">
    <property type="protein sequence ID" value="MBB5051805.1"/>
    <property type="molecule type" value="Genomic_DNA"/>
</dbReference>
<evidence type="ECO:0000313" key="2">
    <source>
        <dbReference type="Proteomes" id="UP000521227"/>
    </source>
</evidence>
<sequence>MTIVALGAAGEGWWTGDGEPAGATAEFIRYGILANARDPFDPTEKAFRVHGSDTFAANTPYRGLSLKREYGLRPGLLAVTNLWEWEDDGSQVAATKGAPEAIAGLSGLSPDDHARLADKVNEMARQGMRVFGVAIAELPRDMAMPETPRDLSFCFIGLVGLADPLRPTVPAAVRECRSASMRVVMITGDYMETRRGRSRNKLD</sequence>
<dbReference type="Gene3D" id="3.40.50.1000">
    <property type="entry name" value="HAD superfamily/HAD-like"/>
    <property type="match status" value="1"/>
</dbReference>